<reference evidence="1" key="1">
    <citation type="submission" date="2023-03" db="EMBL/GenBank/DDBJ databases">
        <title>Chromosome-level genomes of two armyworms, Mythimna separata and Mythimna loreyi, provide insights into the biosynthesis and reception of sex pheromones.</title>
        <authorList>
            <person name="Zhao H."/>
        </authorList>
    </citation>
    <scope>NUCLEOTIDE SEQUENCE</scope>
    <source>
        <strain evidence="1">BeijingLab</strain>
    </source>
</reference>
<dbReference type="EMBL" id="CM056795">
    <property type="protein sequence ID" value="KAJ8720979.1"/>
    <property type="molecule type" value="Genomic_DNA"/>
</dbReference>
<gene>
    <name evidence="1" type="ORF">PYW08_006444</name>
</gene>
<dbReference type="Proteomes" id="UP001231649">
    <property type="component" value="Chromosome 19"/>
</dbReference>
<sequence>MQITPILISLAAISMVHAAFVTRIPKPKFNSLLSKKLESLEAPKYKLPEERRKFSLFPKSYIKYVISPEPIYKIATHKPIVHGTRKPLMKKLHELETKNKIVENETEQPIVNEDSVYKLVVTPKETSVEAIEENSLESYEKHNDNSKEDNDNDSHEIKLNKIGTEHKKSTNSKDLTEKSAEVAPENKSVEPSIDVSDTNENSKENNSPDSEEFIFLDPTHKPTLTEKPVTEESEEYETTEYYEEPETVRRKRGSNVIEEENLASTVAGYKYTWHDTRLNNDVAFRNIHS</sequence>
<comment type="caution">
    <text evidence="1">The sequence shown here is derived from an EMBL/GenBank/DDBJ whole genome shotgun (WGS) entry which is preliminary data.</text>
</comment>
<accession>A0ACC2QPN4</accession>
<evidence type="ECO:0000313" key="2">
    <source>
        <dbReference type="Proteomes" id="UP001231649"/>
    </source>
</evidence>
<keyword evidence="2" id="KW-1185">Reference proteome</keyword>
<evidence type="ECO:0000313" key="1">
    <source>
        <dbReference type="EMBL" id="KAJ8720979.1"/>
    </source>
</evidence>
<organism evidence="1 2">
    <name type="scientific">Mythimna loreyi</name>
    <dbReference type="NCBI Taxonomy" id="667449"/>
    <lineage>
        <taxon>Eukaryota</taxon>
        <taxon>Metazoa</taxon>
        <taxon>Ecdysozoa</taxon>
        <taxon>Arthropoda</taxon>
        <taxon>Hexapoda</taxon>
        <taxon>Insecta</taxon>
        <taxon>Pterygota</taxon>
        <taxon>Neoptera</taxon>
        <taxon>Endopterygota</taxon>
        <taxon>Lepidoptera</taxon>
        <taxon>Glossata</taxon>
        <taxon>Ditrysia</taxon>
        <taxon>Noctuoidea</taxon>
        <taxon>Noctuidae</taxon>
        <taxon>Noctuinae</taxon>
        <taxon>Hadenini</taxon>
        <taxon>Mythimna</taxon>
    </lineage>
</organism>
<name>A0ACC2QPN4_9NEOP</name>
<proteinExistence type="predicted"/>
<protein>
    <submittedName>
        <fullName evidence="1">Uncharacterized protein</fullName>
    </submittedName>
</protein>